<evidence type="ECO:0000313" key="2">
    <source>
        <dbReference type="EMBL" id="KTD33195.1"/>
    </source>
</evidence>
<dbReference type="SUPFAM" id="SSF56112">
    <property type="entry name" value="Protein kinase-like (PK-like)"/>
    <property type="match status" value="1"/>
</dbReference>
<feature type="domain" description="Aminoglycoside phosphotransferase" evidence="1">
    <location>
        <begin position="94"/>
        <end position="232"/>
    </location>
</feature>
<evidence type="ECO:0000259" key="1">
    <source>
        <dbReference type="Pfam" id="PF01636"/>
    </source>
</evidence>
<dbReference type="InterPro" id="IPR002575">
    <property type="entry name" value="Aminoglycoside_PTrfase"/>
</dbReference>
<keyword evidence="2" id="KW-0808">Transferase</keyword>
<sequence>MNNEHWSKDFFKQKIISRSSLGEGRPHHLELIELSDQSKWVCKKFDTQTWLGQVEESNLELTEELAATVAAELGITFAAYKKNNKFVFIVDGAKAIIHPYCEGQVIEAVNEEQAFVLGEILAQLHLVHHLPQKAAQALPSILLPEDNDSPVWLQELISFCNDNAQYQAENWVFSHRDIHAENIVWREKKTPHLLDWESAGLIHPAIELIGLAENCSGLAYGDFQAQRFRATLIGYGQRTRTLPQMNPKLWMLSFHTWLLWYSYCLQHNRVEEAKYTRELIEFIKENLPKMQKIYSDCQSFFNNSI</sequence>
<organism evidence="2 3">
    <name type="scientific">Legionella nautarum</name>
    <dbReference type="NCBI Taxonomy" id="45070"/>
    <lineage>
        <taxon>Bacteria</taxon>
        <taxon>Pseudomonadati</taxon>
        <taxon>Pseudomonadota</taxon>
        <taxon>Gammaproteobacteria</taxon>
        <taxon>Legionellales</taxon>
        <taxon>Legionellaceae</taxon>
        <taxon>Legionella</taxon>
    </lineage>
</organism>
<dbReference type="AlphaFoldDB" id="A0A0W0WLH7"/>
<keyword evidence="3" id="KW-1185">Reference proteome</keyword>
<dbReference type="EMBL" id="LNYO01000024">
    <property type="protein sequence ID" value="KTD33195.1"/>
    <property type="molecule type" value="Genomic_DNA"/>
</dbReference>
<evidence type="ECO:0000313" key="3">
    <source>
        <dbReference type="Proteomes" id="UP000054725"/>
    </source>
</evidence>
<dbReference type="PATRIC" id="fig|45070.6.peg.2997"/>
<dbReference type="Gene3D" id="3.90.1200.10">
    <property type="match status" value="1"/>
</dbReference>
<dbReference type="OrthoDB" id="179763at2"/>
<protein>
    <submittedName>
        <fullName evidence="2">Putative aminoglycoside phosphotransferase</fullName>
    </submittedName>
</protein>
<comment type="caution">
    <text evidence="2">The sequence shown here is derived from an EMBL/GenBank/DDBJ whole genome shotgun (WGS) entry which is preliminary data.</text>
</comment>
<dbReference type="RefSeq" id="WP_058505806.1">
    <property type="nucleotide sequence ID" value="NZ_CAAAIF010000003.1"/>
</dbReference>
<dbReference type="InterPro" id="IPR011009">
    <property type="entry name" value="Kinase-like_dom_sf"/>
</dbReference>
<dbReference type="Pfam" id="PF01636">
    <property type="entry name" value="APH"/>
    <property type="match status" value="1"/>
</dbReference>
<dbReference type="STRING" id="45070.Lnau_2843"/>
<dbReference type="GO" id="GO:0016740">
    <property type="term" value="F:transferase activity"/>
    <property type="evidence" value="ECO:0007669"/>
    <property type="project" value="UniProtKB-KW"/>
</dbReference>
<proteinExistence type="predicted"/>
<accession>A0A0W0WLH7</accession>
<reference evidence="2 3" key="1">
    <citation type="submission" date="2015-11" db="EMBL/GenBank/DDBJ databases">
        <title>Genomic analysis of 38 Legionella species identifies large and diverse effector repertoires.</title>
        <authorList>
            <person name="Burstein D."/>
            <person name="Amaro F."/>
            <person name="Zusman T."/>
            <person name="Lifshitz Z."/>
            <person name="Cohen O."/>
            <person name="Gilbert J.A."/>
            <person name="Pupko T."/>
            <person name="Shuman H.A."/>
            <person name="Segal G."/>
        </authorList>
    </citation>
    <scope>NUCLEOTIDE SEQUENCE [LARGE SCALE GENOMIC DNA]</scope>
    <source>
        <strain evidence="2 3">ATCC 49506</strain>
    </source>
</reference>
<dbReference type="Proteomes" id="UP000054725">
    <property type="component" value="Unassembled WGS sequence"/>
</dbReference>
<name>A0A0W0WLH7_9GAMM</name>
<gene>
    <name evidence="2" type="ORF">Lnau_2843</name>
</gene>